<gene>
    <name evidence="1" type="ORF">GCM10009754_17130</name>
</gene>
<evidence type="ECO:0000313" key="2">
    <source>
        <dbReference type="Proteomes" id="UP001501116"/>
    </source>
</evidence>
<dbReference type="Proteomes" id="UP001501116">
    <property type="component" value="Unassembled WGS sequence"/>
</dbReference>
<comment type="caution">
    <text evidence="1">The sequence shown here is derived from an EMBL/GenBank/DDBJ whole genome shotgun (WGS) entry which is preliminary data.</text>
</comment>
<proteinExistence type="predicted"/>
<reference evidence="1 2" key="1">
    <citation type="journal article" date="2019" name="Int. J. Syst. Evol. Microbiol.">
        <title>The Global Catalogue of Microorganisms (GCM) 10K type strain sequencing project: providing services to taxonomists for standard genome sequencing and annotation.</title>
        <authorList>
            <consortium name="The Broad Institute Genomics Platform"/>
            <consortium name="The Broad Institute Genome Sequencing Center for Infectious Disease"/>
            <person name="Wu L."/>
            <person name="Ma J."/>
        </authorList>
    </citation>
    <scope>NUCLEOTIDE SEQUENCE [LARGE SCALE GENOMIC DNA]</scope>
    <source>
        <strain evidence="1 2">JCM 14545</strain>
    </source>
</reference>
<sequence length="142" mass="15983">MWIMLLNRKDQPEIRQQEQAQSVSAWLDEGSRFDRDEDYVVCAHNSGDAPVFGCELRVTRPDEDEPHHVRFAIIPPGTTATRALPFGREAMSSDDLYSASAIPELSFTDSHGGHWARDTAGLLSRTDRRTLRGRWRSSAGRG</sequence>
<accession>A0ABN2QEC0</accession>
<protein>
    <submittedName>
        <fullName evidence="1">Uncharacterized protein</fullName>
    </submittedName>
</protein>
<evidence type="ECO:0000313" key="1">
    <source>
        <dbReference type="EMBL" id="GAA1949145.1"/>
    </source>
</evidence>
<dbReference type="EMBL" id="BAAANN010000005">
    <property type="protein sequence ID" value="GAA1949145.1"/>
    <property type="molecule type" value="Genomic_DNA"/>
</dbReference>
<name>A0ABN2QEC0_9PSEU</name>
<organism evidence="1 2">
    <name type="scientific">Amycolatopsis minnesotensis</name>
    <dbReference type="NCBI Taxonomy" id="337894"/>
    <lineage>
        <taxon>Bacteria</taxon>
        <taxon>Bacillati</taxon>
        <taxon>Actinomycetota</taxon>
        <taxon>Actinomycetes</taxon>
        <taxon>Pseudonocardiales</taxon>
        <taxon>Pseudonocardiaceae</taxon>
        <taxon>Amycolatopsis</taxon>
    </lineage>
</organism>
<keyword evidence="2" id="KW-1185">Reference proteome</keyword>